<sequence>MEEKQELEELEVLVVLELEGLQNQEVFEKHVTKEGFKIVEGEKFAYSGKSTTGTFSTKAYILEIFRKGLLKVEFETCGMIFQIGDMPWQAYKFDKTTNEFNEVK</sequence>
<evidence type="ECO:0000313" key="2">
    <source>
        <dbReference type="Proteomes" id="UP000239861"/>
    </source>
</evidence>
<comment type="caution">
    <text evidence="1">The sequence shown here is derived from an EMBL/GenBank/DDBJ whole genome shotgun (WGS) entry which is preliminary data.</text>
</comment>
<accession>A0AB36ZWJ9</accession>
<dbReference type="AlphaFoldDB" id="A0AB36ZWJ9"/>
<proteinExistence type="predicted"/>
<dbReference type="Proteomes" id="UP000239861">
    <property type="component" value="Unassembled WGS sequence"/>
</dbReference>
<organism evidence="1 2">
    <name type="scientific">Malaciobacter marinus</name>
    <dbReference type="NCBI Taxonomy" id="505249"/>
    <lineage>
        <taxon>Bacteria</taxon>
        <taxon>Pseudomonadati</taxon>
        <taxon>Campylobacterota</taxon>
        <taxon>Epsilonproteobacteria</taxon>
        <taxon>Campylobacterales</taxon>
        <taxon>Arcobacteraceae</taxon>
        <taxon>Malaciobacter</taxon>
    </lineage>
</organism>
<evidence type="ECO:0000313" key="1">
    <source>
        <dbReference type="EMBL" id="PPK60474.1"/>
    </source>
</evidence>
<name>A0AB36ZWJ9_9BACT</name>
<dbReference type="EMBL" id="PTIW01000021">
    <property type="protein sequence ID" value="PPK60474.1"/>
    <property type="molecule type" value="Genomic_DNA"/>
</dbReference>
<gene>
    <name evidence="1" type="ORF">B0F89_12133</name>
</gene>
<protein>
    <submittedName>
        <fullName evidence="1">Uncharacterized protein</fullName>
    </submittedName>
</protein>
<dbReference type="RefSeq" id="WP_104412480.1">
    <property type="nucleotide sequence ID" value="NZ_PTIW01000021.1"/>
</dbReference>
<reference evidence="1 2" key="1">
    <citation type="submission" date="2018-02" db="EMBL/GenBank/DDBJ databases">
        <title>Subsurface microbial communities from deep shales in Ohio and West Virginia, USA.</title>
        <authorList>
            <person name="Wrighton K."/>
        </authorList>
    </citation>
    <scope>NUCLEOTIDE SEQUENCE [LARGE SCALE GENOMIC DNA]</scope>
    <source>
        <strain evidence="1 2">MARC-MIP3H16</strain>
    </source>
</reference>